<organism evidence="1 2">
    <name type="scientific">Methanoplanus limicola DSM 2279</name>
    <dbReference type="NCBI Taxonomy" id="937775"/>
    <lineage>
        <taxon>Archaea</taxon>
        <taxon>Methanobacteriati</taxon>
        <taxon>Methanobacteriota</taxon>
        <taxon>Stenosarchaea group</taxon>
        <taxon>Methanomicrobia</taxon>
        <taxon>Methanomicrobiales</taxon>
        <taxon>Methanomicrobiaceae</taxon>
        <taxon>Methanoplanus</taxon>
    </lineage>
</organism>
<gene>
    <name evidence="1" type="ORF">Metlim_1124</name>
</gene>
<dbReference type="NCBIfam" id="TIGR01909">
    <property type="entry name" value="C_GCAxxG_C_C"/>
    <property type="match status" value="1"/>
</dbReference>
<name>H1Z028_9EURY</name>
<dbReference type="STRING" id="937775.Metlim_1124"/>
<evidence type="ECO:0000313" key="2">
    <source>
        <dbReference type="Proteomes" id="UP000005741"/>
    </source>
</evidence>
<dbReference type="RefSeq" id="WP_004076978.1">
    <property type="nucleotide sequence ID" value="NZ_CM001436.1"/>
</dbReference>
<proteinExistence type="predicted"/>
<dbReference type="InParanoid" id="H1Z028"/>
<dbReference type="InterPro" id="IPR010181">
    <property type="entry name" value="CGCAxxGCC_motif"/>
</dbReference>
<dbReference type="OrthoDB" id="76803at2157"/>
<evidence type="ECO:0000313" key="1">
    <source>
        <dbReference type="EMBL" id="EHQ35235.1"/>
    </source>
</evidence>
<sequence>MIKDITDITGKAEHALKNFSAGYNCAQSVLSAFTEDFGIKEEDAINYATGFGSGMATGRICGVCTGAVMAAGLYTAKIPDIKERKKEAYRLSKEFQKRFEETHGATDCIDLLGYDHTDPKEEEKQPVEKRPKTVCRKFIRSAVIILSEIIEEDKKRKADMTLFQSEH</sequence>
<dbReference type="Proteomes" id="UP000005741">
    <property type="component" value="Chromosome"/>
</dbReference>
<reference evidence="1 2" key="1">
    <citation type="submission" date="2011-10" db="EMBL/GenBank/DDBJ databases">
        <title>The Improved High-Quality Draft genome of Methanoplanus limicola DSM 2279.</title>
        <authorList>
            <consortium name="US DOE Joint Genome Institute (JGI-PGF)"/>
            <person name="Lucas S."/>
            <person name="Copeland A."/>
            <person name="Lapidus A."/>
            <person name="Glavina del Rio T."/>
            <person name="Dalin E."/>
            <person name="Tice H."/>
            <person name="Bruce D."/>
            <person name="Goodwin L."/>
            <person name="Pitluck S."/>
            <person name="Peters L."/>
            <person name="Mikhailova N."/>
            <person name="Lu M."/>
            <person name="Kyrpides N."/>
            <person name="Mavromatis K."/>
            <person name="Ivanova N."/>
            <person name="Markowitz V."/>
            <person name="Cheng J.-F."/>
            <person name="Hugenholtz P."/>
            <person name="Woyke T."/>
            <person name="Wu D."/>
            <person name="Wirth R."/>
            <person name="Brambilla E.-M."/>
            <person name="Klenk H.-P."/>
            <person name="Eisen J.A."/>
        </authorList>
    </citation>
    <scope>NUCLEOTIDE SEQUENCE [LARGE SCALE GENOMIC DNA]</scope>
    <source>
        <strain evidence="1 2">DSM 2279</strain>
    </source>
</reference>
<dbReference type="AlphaFoldDB" id="H1Z028"/>
<dbReference type="Pfam" id="PF09719">
    <property type="entry name" value="C_GCAxxG_C_C"/>
    <property type="match status" value="1"/>
</dbReference>
<keyword evidence="2" id="KW-1185">Reference proteome</keyword>
<accession>H1Z028</accession>
<dbReference type="EMBL" id="CM001436">
    <property type="protein sequence ID" value="EHQ35235.1"/>
    <property type="molecule type" value="Genomic_DNA"/>
</dbReference>
<dbReference type="HOGENOM" id="CLU_091283_1_0_2"/>
<protein>
    <submittedName>
        <fullName evidence="1">C_GCAxxG_C_C family protein</fullName>
    </submittedName>
</protein>